<dbReference type="PRINTS" id="PR00723">
    <property type="entry name" value="SUBTILISIN"/>
</dbReference>
<dbReference type="PROSITE" id="PS00136">
    <property type="entry name" value="SUBTILASE_ASP"/>
    <property type="match status" value="1"/>
</dbReference>
<dbReference type="InterPro" id="IPR023828">
    <property type="entry name" value="Peptidase_S8_Ser-AS"/>
</dbReference>
<keyword evidence="4 10" id="KW-0732">Signal</keyword>
<dbReference type="InterPro" id="IPR036852">
    <property type="entry name" value="Peptidase_S8/S53_dom_sf"/>
</dbReference>
<dbReference type="Pfam" id="PF02225">
    <property type="entry name" value="PA"/>
    <property type="match status" value="1"/>
</dbReference>
<feature type="domain" description="Peptidase S8/S53" evidence="11">
    <location>
        <begin position="110"/>
        <end position="537"/>
    </location>
</feature>
<keyword evidence="15" id="KW-1185">Reference proteome</keyword>
<dbReference type="InterPro" id="IPR003137">
    <property type="entry name" value="PA_domain"/>
</dbReference>
<comment type="similarity">
    <text evidence="1 8 9">Belongs to the peptidase S8 family.</text>
</comment>
<gene>
    <name evidence="14" type="ORF">PHLCEN_2v9234</name>
</gene>
<dbReference type="Proteomes" id="UP000186601">
    <property type="component" value="Unassembled WGS sequence"/>
</dbReference>
<dbReference type="InterPro" id="IPR022398">
    <property type="entry name" value="Peptidase_S8_His-AS"/>
</dbReference>
<evidence type="ECO:0008006" key="16">
    <source>
        <dbReference type="Google" id="ProtNLM"/>
    </source>
</evidence>
<dbReference type="PROSITE" id="PS51892">
    <property type="entry name" value="SUBTILASE"/>
    <property type="match status" value="1"/>
</dbReference>
<evidence type="ECO:0000256" key="7">
    <source>
        <dbReference type="PIRSR" id="PIRSR615500-1"/>
    </source>
</evidence>
<dbReference type="InterPro" id="IPR050131">
    <property type="entry name" value="Peptidase_S8_subtilisin-like"/>
</dbReference>
<accession>A0A2R6NRC5</accession>
<evidence type="ECO:0000256" key="1">
    <source>
        <dbReference type="ARBA" id="ARBA00011073"/>
    </source>
</evidence>
<dbReference type="PROSITE" id="PS00138">
    <property type="entry name" value="SUBTILASE_SER"/>
    <property type="match status" value="1"/>
</dbReference>
<dbReference type="Gene3D" id="3.50.30.30">
    <property type="match status" value="1"/>
</dbReference>
<keyword evidence="2" id="KW-0134">Cell wall</keyword>
<evidence type="ECO:0000256" key="9">
    <source>
        <dbReference type="RuleBase" id="RU003355"/>
    </source>
</evidence>
<dbReference type="PANTHER" id="PTHR43806:SF66">
    <property type="entry name" value="SERIN ENDOPEPTIDASE"/>
    <property type="match status" value="1"/>
</dbReference>
<evidence type="ECO:0000256" key="3">
    <source>
        <dbReference type="ARBA" id="ARBA00022670"/>
    </source>
</evidence>
<evidence type="ECO:0000313" key="15">
    <source>
        <dbReference type="Proteomes" id="UP000186601"/>
    </source>
</evidence>
<evidence type="ECO:0000259" key="13">
    <source>
        <dbReference type="Pfam" id="PF06280"/>
    </source>
</evidence>
<feature type="active site" description="Charge relay system" evidence="7 8">
    <location>
        <position position="480"/>
    </location>
</feature>
<keyword evidence="3 8" id="KW-0645">Protease</keyword>
<dbReference type="CDD" id="cd07489">
    <property type="entry name" value="Peptidases_S8_5"/>
    <property type="match status" value="1"/>
</dbReference>
<dbReference type="OrthoDB" id="206201at2759"/>
<dbReference type="CDD" id="cd02124">
    <property type="entry name" value="PA_PoS1_like"/>
    <property type="match status" value="1"/>
</dbReference>
<dbReference type="STRING" id="98765.A0A2R6NRC5"/>
<feature type="signal peptide" evidence="10">
    <location>
        <begin position="1"/>
        <end position="20"/>
    </location>
</feature>
<feature type="domain" description="PA" evidence="12">
    <location>
        <begin position="333"/>
        <end position="392"/>
    </location>
</feature>
<dbReference type="InterPro" id="IPR015500">
    <property type="entry name" value="Peptidase_S8_subtilisin-rel"/>
</dbReference>
<organism evidence="14 15">
    <name type="scientific">Hermanssonia centrifuga</name>
    <dbReference type="NCBI Taxonomy" id="98765"/>
    <lineage>
        <taxon>Eukaryota</taxon>
        <taxon>Fungi</taxon>
        <taxon>Dikarya</taxon>
        <taxon>Basidiomycota</taxon>
        <taxon>Agaricomycotina</taxon>
        <taxon>Agaricomycetes</taxon>
        <taxon>Polyporales</taxon>
        <taxon>Meruliaceae</taxon>
        <taxon>Hermanssonia</taxon>
    </lineage>
</organism>
<dbReference type="GO" id="GO:0016020">
    <property type="term" value="C:membrane"/>
    <property type="evidence" value="ECO:0007669"/>
    <property type="project" value="InterPro"/>
</dbReference>
<evidence type="ECO:0000256" key="6">
    <source>
        <dbReference type="ARBA" id="ARBA00022825"/>
    </source>
</evidence>
<reference evidence="14 15" key="1">
    <citation type="submission" date="2018-02" db="EMBL/GenBank/DDBJ databases">
        <title>Genome sequence of the basidiomycete white-rot fungus Phlebia centrifuga.</title>
        <authorList>
            <person name="Granchi Z."/>
            <person name="Peng M."/>
            <person name="de Vries R.P."/>
            <person name="Hilden K."/>
            <person name="Makela M.R."/>
            <person name="Grigoriev I."/>
            <person name="Riley R."/>
        </authorList>
    </citation>
    <scope>NUCLEOTIDE SEQUENCE [LARGE SCALE GENOMIC DNA]</scope>
    <source>
        <strain evidence="14 15">FBCC195</strain>
    </source>
</reference>
<feature type="domain" description="C5a peptidase/Subtilisin-like protease SBT2-like Fn3-like" evidence="13">
    <location>
        <begin position="558"/>
        <end position="663"/>
    </location>
</feature>
<keyword evidence="2" id="KW-0964">Secreted</keyword>
<evidence type="ECO:0000313" key="14">
    <source>
        <dbReference type="EMBL" id="PSR75268.1"/>
    </source>
</evidence>
<sequence length="843" mass="88038">MKIFAWSFLLPAFLSVSALAAFPISSLRGAVSTPGNVVPNKFIIEVDSLSDIPTKRAIVSRDAHETLYVHMRKRNVGFGVDKEFNSPGLFVGAAVTLSGVDKLHAQGIAGSGIKIGIIDTGIDYTHPALGGGIGPGFKVIGGFDFVGDAYNGSNTPIPDSDPLDQCNGHGTHVGGIVGANPGNAFNISGVAYQASLTAYRIFGCTGDVTDDIIVEALLRGVSDGQDILTMSLGGADGWTESTSSVLSSRIASTGKIVTIAAGNDGAKGVFFTSSPGNAIDAISVASLDNTVIPLQNATVHGVVHDPITYFDTFPFPVTATLPIFPTSTDPTVVDDACNPLPDDTPDLSNFLVIVRRGTCTFVQKLTNVAAKGGNVSLIYDNGTGFTAIDVGNFTSTLIQTDDGVFLVNAFASGANVSLSFPQSGASAQFPDPSGGLISSFTSYGPTNDMFFKPAVAAPGGNILSTLPVPLGSFGVESGTSMATPFIAGVSALLFSVKGKSPEVGTTARTLLETTAQLISSSHTDGDPLQTVAQQGAGLVDAFKAIHTDIIVSPGEFLLNDTAHFVSLHTFTVKNTGAQVKSFKVTHIPAGTTLSLQPGTDFPADGPVPLSNISATVKFSETSFTVHPGQTQELTAHITAPTGLDPSILPIFSGFVQIANANESYHVTYLGVAASLKDAQVVDTTDTFFGFDLPALVDPIGDVFTGPANFTFNDTNFPELLMRLDFGTPLLLADLVDPNIKITTTLNRRNGLAFPQTSPGGTFSQIKTLGSLFEFDFMSRNSDQDDGTGFNLFNIASPLFANGTTIPNGSYKILLRALKMTGDPTKEEDFESWLSPILGIEVPN</sequence>
<feature type="active site" description="Charge relay system" evidence="7 8">
    <location>
        <position position="119"/>
    </location>
</feature>
<feature type="chain" id="PRO_5015327424" description="Subtilisin-like protease" evidence="10">
    <location>
        <begin position="21"/>
        <end position="843"/>
    </location>
</feature>
<proteinExistence type="inferred from homology"/>
<dbReference type="GO" id="GO:0006508">
    <property type="term" value="P:proteolysis"/>
    <property type="evidence" value="ECO:0007669"/>
    <property type="project" value="UniProtKB-KW"/>
</dbReference>
<evidence type="ECO:0000259" key="12">
    <source>
        <dbReference type="Pfam" id="PF02225"/>
    </source>
</evidence>
<dbReference type="InterPro" id="IPR034187">
    <property type="entry name" value="Peptidases_S8_5"/>
</dbReference>
<dbReference type="InterPro" id="IPR000209">
    <property type="entry name" value="Peptidase_S8/S53_dom"/>
</dbReference>
<feature type="active site" description="Charge relay system" evidence="7 8">
    <location>
        <position position="169"/>
    </location>
</feature>
<comment type="caution">
    <text evidence="14">The sequence shown here is derived from an EMBL/GenBank/DDBJ whole genome shotgun (WGS) entry which is preliminary data.</text>
</comment>
<dbReference type="GO" id="GO:0004252">
    <property type="term" value="F:serine-type endopeptidase activity"/>
    <property type="evidence" value="ECO:0007669"/>
    <property type="project" value="UniProtKB-UniRule"/>
</dbReference>
<keyword evidence="6 8" id="KW-0720">Serine protease</keyword>
<dbReference type="Pfam" id="PF06280">
    <property type="entry name" value="fn3_5"/>
    <property type="match status" value="1"/>
</dbReference>
<dbReference type="Pfam" id="PF00082">
    <property type="entry name" value="Peptidase_S8"/>
    <property type="match status" value="1"/>
</dbReference>
<evidence type="ECO:0000259" key="11">
    <source>
        <dbReference type="Pfam" id="PF00082"/>
    </source>
</evidence>
<dbReference type="InterPro" id="IPR010435">
    <property type="entry name" value="C5a/SBT2-like_Fn3"/>
</dbReference>
<protein>
    <recommendedName>
        <fullName evidence="16">Subtilisin-like protease</fullName>
    </recommendedName>
</protein>
<evidence type="ECO:0000256" key="10">
    <source>
        <dbReference type="SAM" id="SignalP"/>
    </source>
</evidence>
<dbReference type="AlphaFoldDB" id="A0A2R6NRC5"/>
<dbReference type="SUPFAM" id="SSF52743">
    <property type="entry name" value="Subtilisin-like"/>
    <property type="match status" value="1"/>
</dbReference>
<evidence type="ECO:0000256" key="4">
    <source>
        <dbReference type="ARBA" id="ARBA00022729"/>
    </source>
</evidence>
<dbReference type="GO" id="GO:0005615">
    <property type="term" value="C:extracellular space"/>
    <property type="evidence" value="ECO:0007669"/>
    <property type="project" value="TreeGrafter"/>
</dbReference>
<name>A0A2R6NRC5_9APHY</name>
<dbReference type="Gene3D" id="3.40.50.200">
    <property type="entry name" value="Peptidase S8/S53 domain"/>
    <property type="match status" value="1"/>
</dbReference>
<evidence type="ECO:0000256" key="8">
    <source>
        <dbReference type="PROSITE-ProRule" id="PRU01240"/>
    </source>
</evidence>
<keyword evidence="5 8" id="KW-0378">Hydrolase</keyword>
<dbReference type="PANTHER" id="PTHR43806">
    <property type="entry name" value="PEPTIDASE S8"/>
    <property type="match status" value="1"/>
</dbReference>
<dbReference type="PROSITE" id="PS00137">
    <property type="entry name" value="SUBTILASE_HIS"/>
    <property type="match status" value="1"/>
</dbReference>
<evidence type="ECO:0000256" key="5">
    <source>
        <dbReference type="ARBA" id="ARBA00022801"/>
    </source>
</evidence>
<evidence type="ECO:0000256" key="2">
    <source>
        <dbReference type="ARBA" id="ARBA00022512"/>
    </source>
</evidence>
<dbReference type="InterPro" id="IPR023827">
    <property type="entry name" value="Peptidase_S8_Asp-AS"/>
</dbReference>
<dbReference type="EMBL" id="MLYV02000910">
    <property type="protein sequence ID" value="PSR75268.1"/>
    <property type="molecule type" value="Genomic_DNA"/>
</dbReference>